<dbReference type="PANTHER" id="PTHR46797">
    <property type="entry name" value="HTH-TYPE TRANSCRIPTIONAL REGULATOR"/>
    <property type="match status" value="1"/>
</dbReference>
<dbReference type="AlphaFoldDB" id="A0A9D1KVY3"/>
<name>A0A9D1KVY3_9FIRM</name>
<dbReference type="InterPro" id="IPR001387">
    <property type="entry name" value="Cro/C1-type_HTH"/>
</dbReference>
<evidence type="ECO:0000313" key="4">
    <source>
        <dbReference type="Proteomes" id="UP000824159"/>
    </source>
</evidence>
<accession>A0A9D1KVY3</accession>
<sequence length="120" mass="13751">MELKELNKKEIGARIRARRELLGMTRDEMAKYLEVTPKFIADIEYGDKGVSLRTLYNIKQVLGVSADFLLEGNEAFSSDEEKKRMLNENIMGSLSVCSVKQLSLMERMARLYVEGIVDRD</sequence>
<dbReference type="SMART" id="SM00530">
    <property type="entry name" value="HTH_XRE"/>
    <property type="match status" value="1"/>
</dbReference>
<comment type="caution">
    <text evidence="3">The sequence shown here is derived from an EMBL/GenBank/DDBJ whole genome shotgun (WGS) entry which is preliminary data.</text>
</comment>
<proteinExistence type="predicted"/>
<dbReference type="PANTHER" id="PTHR46797:SF19">
    <property type="entry name" value="BLL2473 PROTEIN"/>
    <property type="match status" value="1"/>
</dbReference>
<dbReference type="EMBL" id="DVLX01000059">
    <property type="protein sequence ID" value="HIT99575.1"/>
    <property type="molecule type" value="Genomic_DNA"/>
</dbReference>
<evidence type="ECO:0000259" key="2">
    <source>
        <dbReference type="PROSITE" id="PS50943"/>
    </source>
</evidence>
<keyword evidence="1" id="KW-0238">DNA-binding</keyword>
<dbReference type="SUPFAM" id="SSF47413">
    <property type="entry name" value="lambda repressor-like DNA-binding domains"/>
    <property type="match status" value="1"/>
</dbReference>
<reference evidence="3" key="2">
    <citation type="journal article" date="2021" name="PeerJ">
        <title>Extensive microbial diversity within the chicken gut microbiome revealed by metagenomics and culture.</title>
        <authorList>
            <person name="Gilroy R."/>
            <person name="Ravi A."/>
            <person name="Getino M."/>
            <person name="Pursley I."/>
            <person name="Horton D.L."/>
            <person name="Alikhan N.F."/>
            <person name="Baker D."/>
            <person name="Gharbi K."/>
            <person name="Hall N."/>
            <person name="Watson M."/>
            <person name="Adriaenssens E.M."/>
            <person name="Foster-Nyarko E."/>
            <person name="Jarju S."/>
            <person name="Secka A."/>
            <person name="Antonio M."/>
            <person name="Oren A."/>
            <person name="Chaudhuri R.R."/>
            <person name="La Ragione R."/>
            <person name="Hildebrand F."/>
            <person name="Pallen M.J."/>
        </authorList>
    </citation>
    <scope>NUCLEOTIDE SEQUENCE</scope>
    <source>
        <strain evidence="3">CHK176-22527</strain>
    </source>
</reference>
<dbReference type="GO" id="GO:0003677">
    <property type="term" value="F:DNA binding"/>
    <property type="evidence" value="ECO:0007669"/>
    <property type="project" value="UniProtKB-KW"/>
</dbReference>
<reference evidence="3" key="1">
    <citation type="submission" date="2020-10" db="EMBL/GenBank/DDBJ databases">
        <authorList>
            <person name="Gilroy R."/>
        </authorList>
    </citation>
    <scope>NUCLEOTIDE SEQUENCE</scope>
    <source>
        <strain evidence="3">CHK176-22527</strain>
    </source>
</reference>
<dbReference type="GO" id="GO:0003700">
    <property type="term" value="F:DNA-binding transcription factor activity"/>
    <property type="evidence" value="ECO:0007669"/>
    <property type="project" value="TreeGrafter"/>
</dbReference>
<dbReference type="Pfam" id="PF01381">
    <property type="entry name" value="HTH_3"/>
    <property type="match status" value="1"/>
</dbReference>
<dbReference type="GO" id="GO:0005829">
    <property type="term" value="C:cytosol"/>
    <property type="evidence" value="ECO:0007669"/>
    <property type="project" value="TreeGrafter"/>
</dbReference>
<dbReference type="CDD" id="cd00093">
    <property type="entry name" value="HTH_XRE"/>
    <property type="match status" value="1"/>
</dbReference>
<organism evidence="3 4">
    <name type="scientific">Candidatus Allocopromorpha excrementavium</name>
    <dbReference type="NCBI Taxonomy" id="2840741"/>
    <lineage>
        <taxon>Bacteria</taxon>
        <taxon>Bacillati</taxon>
        <taxon>Bacillota</taxon>
        <taxon>Clostridia</taxon>
        <taxon>Eubacteriales</taxon>
        <taxon>Eubacteriaceae</taxon>
        <taxon>Eubacteriaceae incertae sedis</taxon>
        <taxon>Candidatus Allocopromorpha</taxon>
    </lineage>
</organism>
<dbReference type="InterPro" id="IPR050807">
    <property type="entry name" value="TransReg_Diox_bact_type"/>
</dbReference>
<dbReference type="Gene3D" id="1.10.260.40">
    <property type="entry name" value="lambda repressor-like DNA-binding domains"/>
    <property type="match status" value="1"/>
</dbReference>
<dbReference type="PROSITE" id="PS50943">
    <property type="entry name" value="HTH_CROC1"/>
    <property type="match status" value="1"/>
</dbReference>
<dbReference type="InterPro" id="IPR010982">
    <property type="entry name" value="Lambda_DNA-bd_dom_sf"/>
</dbReference>
<protein>
    <submittedName>
        <fullName evidence="3">Helix-turn-helix transcriptional regulator</fullName>
    </submittedName>
</protein>
<evidence type="ECO:0000256" key="1">
    <source>
        <dbReference type="ARBA" id="ARBA00023125"/>
    </source>
</evidence>
<gene>
    <name evidence="3" type="ORF">IAD12_04900</name>
</gene>
<evidence type="ECO:0000313" key="3">
    <source>
        <dbReference type="EMBL" id="HIT99575.1"/>
    </source>
</evidence>
<dbReference type="Proteomes" id="UP000824159">
    <property type="component" value="Unassembled WGS sequence"/>
</dbReference>
<feature type="domain" description="HTH cro/C1-type" evidence="2">
    <location>
        <begin position="15"/>
        <end position="69"/>
    </location>
</feature>